<evidence type="ECO:0000313" key="4">
    <source>
        <dbReference type="Proteomes" id="UP000460142"/>
    </source>
</evidence>
<evidence type="ECO:0000313" key="3">
    <source>
        <dbReference type="Proteomes" id="UP000186756"/>
    </source>
</evidence>
<name>A0A1Q9WXL9_PSERE</name>
<dbReference type="AlphaFoldDB" id="A0A1Q9WXL9"/>
<proteinExistence type="predicted"/>
<organism evidence="2 3">
    <name type="scientific">Pseudomonas reinekei</name>
    <dbReference type="NCBI Taxonomy" id="395598"/>
    <lineage>
        <taxon>Bacteria</taxon>
        <taxon>Pseudomonadati</taxon>
        <taxon>Pseudomonadota</taxon>
        <taxon>Gammaproteobacteria</taxon>
        <taxon>Pseudomonadales</taxon>
        <taxon>Pseudomonadaceae</taxon>
        <taxon>Pseudomonas</taxon>
    </lineage>
</organism>
<reference evidence="1 4" key="3">
    <citation type="submission" date="2019-09" db="EMBL/GenBank/DDBJ databases">
        <title>Draft genome sequences of 48 bacterial type strains from the CCUG.</title>
        <authorList>
            <person name="Tunovic T."/>
            <person name="Pineiro-Iglesias B."/>
            <person name="Unosson C."/>
            <person name="Inganas E."/>
            <person name="Ohlen M."/>
            <person name="Cardew S."/>
            <person name="Jensie-Markopoulos S."/>
            <person name="Salva-Serra F."/>
            <person name="Jaen-Luchoro D."/>
            <person name="Karlsson R."/>
            <person name="Svensson-Stadler L."/>
            <person name="Chun J."/>
            <person name="Moore E."/>
        </authorList>
    </citation>
    <scope>NUCLEOTIDE SEQUENCE [LARGE SCALE GENOMIC DNA]</scope>
    <source>
        <strain evidence="1 4">CCUG 53116</strain>
    </source>
</reference>
<evidence type="ECO:0000313" key="1">
    <source>
        <dbReference type="EMBL" id="KAB0486189.1"/>
    </source>
</evidence>
<dbReference type="OrthoDB" id="6991739at2"/>
<evidence type="ECO:0000313" key="2">
    <source>
        <dbReference type="EMBL" id="OLU03540.1"/>
    </source>
</evidence>
<dbReference type="Proteomes" id="UP000186756">
    <property type="component" value="Unassembled WGS sequence"/>
</dbReference>
<dbReference type="Proteomes" id="UP000460142">
    <property type="component" value="Unassembled WGS sequence"/>
</dbReference>
<protein>
    <submittedName>
        <fullName evidence="2">Protein GbcA</fullName>
    </submittedName>
</protein>
<dbReference type="EMBL" id="VZPS01000005">
    <property type="protein sequence ID" value="KAB0486189.1"/>
    <property type="molecule type" value="Genomic_DNA"/>
</dbReference>
<accession>A0A1Q9WXL9</accession>
<sequence length="65" mass="7297">MLAILRIAQITHLPICDIDMLIATSPQLPGVARREQIASCRPWIRFWPAPAPHSPHTKTHSLHLA</sequence>
<reference evidence="3" key="2">
    <citation type="submission" date="2017-01" db="EMBL/GenBank/DDBJ databases">
        <authorList>
            <person name="Poblete-Castro I."/>
        </authorList>
    </citation>
    <scope>NUCLEOTIDE SEQUENCE [LARGE SCALE GENOMIC DNA]</scope>
    <source>
        <strain evidence="3">DSM 18361 / CCUG 53116 / MT1</strain>
    </source>
</reference>
<keyword evidence="3" id="KW-1185">Reference proteome</keyword>
<reference evidence="2" key="1">
    <citation type="submission" date="2017-01" db="EMBL/GenBank/DDBJ databases">
        <authorList>
            <person name="Mah S.A."/>
            <person name="Swanson W.J."/>
            <person name="Moy G.W."/>
            <person name="Vacquier V.D."/>
        </authorList>
    </citation>
    <scope>NUCLEOTIDE SEQUENCE [LARGE SCALE GENOMIC DNA]</scope>
    <source>
        <strain evidence="2">MT1</strain>
    </source>
</reference>
<gene>
    <name evidence="2" type="ORF">BVK86_09660</name>
    <name evidence="1" type="ORF">F7R15_09735</name>
</gene>
<dbReference type="EMBL" id="MSTQ01000005">
    <property type="protein sequence ID" value="OLU03540.1"/>
    <property type="molecule type" value="Genomic_DNA"/>
</dbReference>
<comment type="caution">
    <text evidence="2">The sequence shown here is derived from an EMBL/GenBank/DDBJ whole genome shotgun (WGS) entry which is preliminary data.</text>
</comment>